<organism evidence="3 4">
    <name type="scientific">Curtobacterium subtropicum</name>
    <dbReference type="NCBI Taxonomy" id="3055138"/>
    <lineage>
        <taxon>Bacteria</taxon>
        <taxon>Bacillati</taxon>
        <taxon>Actinomycetota</taxon>
        <taxon>Actinomycetes</taxon>
        <taxon>Micrococcales</taxon>
        <taxon>Microbacteriaceae</taxon>
        <taxon>Curtobacterium</taxon>
    </lineage>
</organism>
<keyword evidence="4" id="KW-1185">Reference proteome</keyword>
<evidence type="ECO:0000313" key="3">
    <source>
        <dbReference type="EMBL" id="MDM7887379.1"/>
    </source>
</evidence>
<feature type="compositionally biased region" description="Polar residues" evidence="2">
    <location>
        <begin position="13"/>
        <end position="30"/>
    </location>
</feature>
<dbReference type="InterPro" id="IPR000600">
    <property type="entry name" value="ROK"/>
</dbReference>
<reference evidence="3 4" key="1">
    <citation type="submission" date="2023-06" db="EMBL/GenBank/DDBJ databases">
        <authorList>
            <person name="Feng G."/>
            <person name="Li J."/>
            <person name="Zhu H."/>
        </authorList>
    </citation>
    <scope>NUCLEOTIDE SEQUENCE [LARGE SCALE GENOMIC DNA]</scope>
    <source>
        <strain evidence="3 4">RHCJP20</strain>
    </source>
</reference>
<dbReference type="PANTHER" id="PTHR18964:SF149">
    <property type="entry name" value="BIFUNCTIONAL UDP-N-ACETYLGLUCOSAMINE 2-EPIMERASE_N-ACETYLMANNOSAMINE KINASE"/>
    <property type="match status" value="1"/>
</dbReference>
<dbReference type="SUPFAM" id="SSF53067">
    <property type="entry name" value="Actin-like ATPase domain"/>
    <property type="match status" value="1"/>
</dbReference>
<dbReference type="InterPro" id="IPR043129">
    <property type="entry name" value="ATPase_NBD"/>
</dbReference>
<name>A0ABT7TCS2_9MICO</name>
<comment type="similarity">
    <text evidence="1">Belongs to the ROK (NagC/XylR) family.</text>
</comment>
<proteinExistence type="inferred from homology"/>
<dbReference type="EMBL" id="JAUCMM010000001">
    <property type="protein sequence ID" value="MDM7887379.1"/>
    <property type="molecule type" value="Genomic_DNA"/>
</dbReference>
<dbReference type="Pfam" id="PF00480">
    <property type="entry name" value="ROK"/>
    <property type="match status" value="1"/>
</dbReference>
<dbReference type="RefSeq" id="WP_289469111.1">
    <property type="nucleotide sequence ID" value="NZ_JAUCMM010000001.1"/>
</dbReference>
<gene>
    <name evidence="3" type="ORF">QUG98_02830</name>
</gene>
<protein>
    <submittedName>
        <fullName evidence="3">ROK family protein</fullName>
    </submittedName>
</protein>
<dbReference type="Gene3D" id="3.30.420.40">
    <property type="match status" value="2"/>
</dbReference>
<evidence type="ECO:0000256" key="2">
    <source>
        <dbReference type="SAM" id="MobiDB-lite"/>
    </source>
</evidence>
<dbReference type="PANTHER" id="PTHR18964">
    <property type="entry name" value="ROK (REPRESSOR, ORF, KINASE) FAMILY"/>
    <property type="match status" value="1"/>
</dbReference>
<evidence type="ECO:0000256" key="1">
    <source>
        <dbReference type="ARBA" id="ARBA00006479"/>
    </source>
</evidence>
<evidence type="ECO:0000313" key="4">
    <source>
        <dbReference type="Proteomes" id="UP001235720"/>
    </source>
</evidence>
<dbReference type="Proteomes" id="UP001235720">
    <property type="component" value="Unassembled WGS sequence"/>
</dbReference>
<sequence>MTSPARRPRSPAQRTTNPAQRVTSEAQRATSAARPGSPEQSGAIVAVDVGGTTVKGMVRVGEVVLDRVVVPTLGPVDHADAVGGPALAAVTAVVDRLAAAATAAGNPLAAIGLCTPGVVDAETGTVLVAVNLDWRDLPLAALLRDRYGVPVAVAHDARAAATAEIAARTAAGRDVAEMVFIPIGTGVSASLVVDGRLVVGAAGGAGEVGHVCVRPGGEQCTCGQRGCVEVYASARNIRRRYREGGGTIDGATDEIVAAVDTDPVAAAVWDDAVDALAAGIAILSAVLDPAVVVVGGGLGESGERLLAPLRTAVDARLGWRPAPRIEQSLAGSGAGLAGAGLLARTAAGSSPAAGQDPTP</sequence>
<accession>A0ABT7TCS2</accession>
<feature type="region of interest" description="Disordered" evidence="2">
    <location>
        <begin position="1"/>
        <end position="42"/>
    </location>
</feature>
<comment type="caution">
    <text evidence="3">The sequence shown here is derived from an EMBL/GenBank/DDBJ whole genome shotgun (WGS) entry which is preliminary data.</text>
</comment>